<dbReference type="Pfam" id="PF04515">
    <property type="entry name" value="Choline_transpo"/>
    <property type="match status" value="1"/>
</dbReference>
<keyword evidence="10" id="KW-1185">Reference proteome</keyword>
<evidence type="ECO:0000256" key="2">
    <source>
        <dbReference type="ARBA" id="ARBA00007168"/>
    </source>
</evidence>
<feature type="transmembrane region" description="Helical" evidence="7">
    <location>
        <begin position="664"/>
        <end position="687"/>
    </location>
</feature>
<comment type="caution">
    <text evidence="9">The sequence shown here is derived from an EMBL/GenBank/DDBJ whole genome shotgun (WGS) entry which is preliminary data.</text>
</comment>
<proteinExistence type="inferred from homology"/>
<evidence type="ECO:0000256" key="8">
    <source>
        <dbReference type="SAM" id="MobiDB-lite"/>
    </source>
</evidence>
<dbReference type="AlphaFoldDB" id="A0A2V0PHL0"/>
<dbReference type="EMBL" id="BDRX01000153">
    <property type="protein sequence ID" value="GBF99304.1"/>
    <property type="molecule type" value="Genomic_DNA"/>
</dbReference>
<keyword evidence="3 7" id="KW-0812">Transmembrane</keyword>
<accession>A0A2V0PHL0</accession>
<dbReference type="OrthoDB" id="420519at2759"/>
<organism evidence="9 10">
    <name type="scientific">Raphidocelis subcapitata</name>
    <dbReference type="NCBI Taxonomy" id="307507"/>
    <lineage>
        <taxon>Eukaryota</taxon>
        <taxon>Viridiplantae</taxon>
        <taxon>Chlorophyta</taxon>
        <taxon>core chlorophytes</taxon>
        <taxon>Chlorophyceae</taxon>
        <taxon>CS clade</taxon>
        <taxon>Sphaeropleales</taxon>
        <taxon>Selenastraceae</taxon>
        <taxon>Raphidocelis</taxon>
    </lineage>
</organism>
<feature type="transmembrane region" description="Helical" evidence="7">
    <location>
        <begin position="277"/>
        <end position="299"/>
    </location>
</feature>
<dbReference type="PANTHER" id="PTHR12385">
    <property type="entry name" value="CHOLINE TRANSPORTER-LIKE (SLC FAMILY 44)"/>
    <property type="match status" value="1"/>
</dbReference>
<evidence type="ECO:0000256" key="6">
    <source>
        <dbReference type="ARBA" id="ARBA00023180"/>
    </source>
</evidence>
<evidence type="ECO:0000313" key="9">
    <source>
        <dbReference type="EMBL" id="GBF99304.1"/>
    </source>
</evidence>
<feature type="transmembrane region" description="Helical" evidence="7">
    <location>
        <begin position="416"/>
        <end position="434"/>
    </location>
</feature>
<feature type="transmembrane region" description="Helical" evidence="7">
    <location>
        <begin position="512"/>
        <end position="540"/>
    </location>
</feature>
<evidence type="ECO:0000256" key="1">
    <source>
        <dbReference type="ARBA" id="ARBA00004141"/>
    </source>
</evidence>
<protein>
    <recommendedName>
        <fullName evidence="7">Choline transporter-like protein</fullName>
    </recommendedName>
</protein>
<reference evidence="9 10" key="1">
    <citation type="journal article" date="2018" name="Sci. Rep.">
        <title>Raphidocelis subcapitata (=Pseudokirchneriella subcapitata) provides an insight into genome evolution and environmental adaptations in the Sphaeropleales.</title>
        <authorList>
            <person name="Suzuki S."/>
            <person name="Yamaguchi H."/>
            <person name="Nakajima N."/>
            <person name="Kawachi M."/>
        </authorList>
    </citation>
    <scope>NUCLEOTIDE SEQUENCE [LARGE SCALE GENOMIC DNA]</scope>
    <source>
        <strain evidence="9 10">NIES-35</strain>
    </source>
</reference>
<feature type="transmembrane region" description="Helical" evidence="7">
    <location>
        <begin position="25"/>
        <end position="46"/>
    </location>
</feature>
<feature type="compositionally biased region" description="Basic and acidic residues" evidence="8">
    <location>
        <begin position="770"/>
        <end position="779"/>
    </location>
</feature>
<dbReference type="InParanoid" id="A0A2V0PHL0"/>
<feature type="transmembrane region" description="Helical" evidence="7">
    <location>
        <begin position="306"/>
        <end position="327"/>
    </location>
</feature>
<dbReference type="InterPro" id="IPR007603">
    <property type="entry name" value="Choline_transptr-like"/>
</dbReference>
<name>A0A2V0PHL0_9CHLO</name>
<evidence type="ECO:0000256" key="4">
    <source>
        <dbReference type="ARBA" id="ARBA00022989"/>
    </source>
</evidence>
<dbReference type="FunCoup" id="A0A2V0PHL0">
    <property type="interactions" value="634"/>
</dbReference>
<dbReference type="Proteomes" id="UP000247498">
    <property type="component" value="Unassembled WGS sequence"/>
</dbReference>
<feature type="transmembrane region" description="Helical" evidence="7">
    <location>
        <begin position="699"/>
        <end position="719"/>
    </location>
</feature>
<sequence length="798" mass="83855">MACCGGRDSEEDKEGLVEERRCRDVLFLLVFGAYLVGMFVVAGIAFKEGDPRRLVYALDSRGLLCGTNNTYRDGSVDLTDRPNLYYLNALDLLDPVTLPYAKSVCVADCPSDFHRCSIGALPCTLTEQYRCPYYRFAEAGLYGRLANATGAQPADADTAYYAELASAALPAAECNATVLAAAAAKVPGLSAFADPSICSAAAAGAAGAYLRANSQFPGKGPCYPVCFPRFPEELTGAVVSALNATAGAASGAAGALASEASGARALFSNYIADISKGILIVVIGGLAAGVVLSLVWMLVLRYFAGVMAWATIAIVNAGLVACTLYAYHLAGKLSNAGSWGAAVEAQFQGYAGQDPSLVSRQNWAYIAYGLTGLTGAVALFTLVMMRRVAVAVACIKVASQAVAAMPSVLLFPLLPFVLEVGLIVYWVAVAAVLYSAGVPTAHWRDAANSTAATPLQLPALSLGLAPAPAAAGPPDTSNMTTWDVIDACASAPDCYVTYDWNRRLMYAFIVHLFGLLWGGQFIVGLSGVTVAGAVASYYWARGGAEGMPRFPVVRALRRTVAYHLGSIALGSFVIAVVQFVRLLLDYADKKTRRLQAESKIASWAMCIVKTLAWLLEKIVAFINRNAYIMVAVKGKGYCASAARGVQLVVANALRLATVNIVGDALLFLGKLAVAACCGVVAFGMANLPYYNDPEGHPSTYLSSAILPIAVAAVTGFVVAQARARAFSRSLSIFFSVYELAIDTVLLSFCEDAESHGGHPRHAPLLLMEAVGERPPREEPVEGFEGGGGGGGGQRKGRR</sequence>
<keyword evidence="4 7" id="KW-1133">Transmembrane helix</keyword>
<comment type="subcellular location">
    <subcellularLocation>
        <location evidence="7">Cell membrane</location>
        <topology evidence="7">Multi-pass membrane protein</topology>
    </subcellularLocation>
    <subcellularLocation>
        <location evidence="1">Membrane</location>
        <topology evidence="1">Multi-pass membrane protein</topology>
    </subcellularLocation>
</comment>
<feature type="compositionally biased region" description="Gly residues" evidence="8">
    <location>
        <begin position="783"/>
        <end position="798"/>
    </location>
</feature>
<evidence type="ECO:0000313" key="10">
    <source>
        <dbReference type="Proteomes" id="UP000247498"/>
    </source>
</evidence>
<feature type="transmembrane region" description="Helical" evidence="7">
    <location>
        <begin position="390"/>
        <end position="410"/>
    </location>
</feature>
<dbReference type="GO" id="GO:0022857">
    <property type="term" value="F:transmembrane transporter activity"/>
    <property type="evidence" value="ECO:0007669"/>
    <property type="project" value="UniProtKB-UniRule"/>
</dbReference>
<feature type="region of interest" description="Disordered" evidence="8">
    <location>
        <begin position="770"/>
        <end position="798"/>
    </location>
</feature>
<keyword evidence="5 7" id="KW-0472">Membrane</keyword>
<dbReference type="GO" id="GO:0005886">
    <property type="term" value="C:plasma membrane"/>
    <property type="evidence" value="ECO:0007669"/>
    <property type="project" value="UniProtKB-SubCell"/>
</dbReference>
<comment type="function">
    <text evidence="7">Choline transporter.</text>
</comment>
<evidence type="ECO:0000256" key="7">
    <source>
        <dbReference type="RuleBase" id="RU368066"/>
    </source>
</evidence>
<evidence type="ECO:0000256" key="3">
    <source>
        <dbReference type="ARBA" id="ARBA00022692"/>
    </source>
</evidence>
<dbReference type="PANTHER" id="PTHR12385:SF14">
    <property type="entry name" value="CHOLINE TRANSPORTER-LIKE 2"/>
    <property type="match status" value="1"/>
</dbReference>
<feature type="transmembrane region" description="Helical" evidence="7">
    <location>
        <begin position="560"/>
        <end position="584"/>
    </location>
</feature>
<gene>
    <name evidence="9" type="ORF">Rsub_12085</name>
</gene>
<comment type="similarity">
    <text evidence="2 7">Belongs to the CTL (choline transporter-like) family.</text>
</comment>
<evidence type="ECO:0000256" key="5">
    <source>
        <dbReference type="ARBA" id="ARBA00023136"/>
    </source>
</evidence>
<feature type="transmembrane region" description="Helical" evidence="7">
    <location>
        <begin position="363"/>
        <end position="383"/>
    </location>
</feature>
<keyword evidence="6" id="KW-0325">Glycoprotein</keyword>